<sequence>MIKNWAKLIIILLIITNLIFISTTVFYKRIIDNQVFKVYTFEGESNDIRLSNGIIIISSGKQIVNGGQIQYVGNKLGNIKSYSKTIYLDKQGSQQPVLSNTVLNYNSITGMTFPDELSLNRAIGEISSEELFSDKDINAFKDNLYFSLTYTQDDGNPKNFIVKLSVKKIL</sequence>
<keyword evidence="3" id="KW-1185">Reference proteome</keyword>
<evidence type="ECO:0000313" key="2">
    <source>
        <dbReference type="EMBL" id="EHQ88931.1"/>
    </source>
</evidence>
<feature type="transmembrane region" description="Helical" evidence="1">
    <location>
        <begin position="6"/>
        <end position="27"/>
    </location>
</feature>
<keyword evidence="1" id="KW-0472">Membrane</keyword>
<gene>
    <name evidence="2" type="ORF">DesyoDRAFT_1806</name>
</gene>
<dbReference type="STRING" id="768710.DesyoDRAFT_1806"/>
<evidence type="ECO:0000313" key="3">
    <source>
        <dbReference type="Proteomes" id="UP000005104"/>
    </source>
</evidence>
<evidence type="ECO:0000256" key="1">
    <source>
        <dbReference type="SAM" id="Phobius"/>
    </source>
</evidence>
<dbReference type="AlphaFoldDB" id="H5XTX3"/>
<dbReference type="Proteomes" id="UP000005104">
    <property type="component" value="Chromosome"/>
</dbReference>
<keyword evidence="1" id="KW-0812">Transmembrane</keyword>
<reference evidence="2 3" key="1">
    <citation type="submission" date="2011-11" db="EMBL/GenBank/DDBJ databases">
        <title>The Noncontiguous Finished genome of Desulfosporosinus youngiae DSM 17734.</title>
        <authorList>
            <consortium name="US DOE Joint Genome Institute (JGI-PGF)"/>
            <person name="Lucas S."/>
            <person name="Han J."/>
            <person name="Lapidus A."/>
            <person name="Cheng J.-F."/>
            <person name="Goodwin L."/>
            <person name="Pitluck S."/>
            <person name="Peters L."/>
            <person name="Ovchinnikova G."/>
            <person name="Lu M."/>
            <person name="Land M.L."/>
            <person name="Hauser L."/>
            <person name="Pester M."/>
            <person name="Spring S."/>
            <person name="Ollivier B."/>
            <person name="Rattei T."/>
            <person name="Klenk H.-P."/>
            <person name="Wagner M."/>
            <person name="Loy A."/>
            <person name="Woyke T.J."/>
        </authorList>
    </citation>
    <scope>NUCLEOTIDE SEQUENCE [LARGE SCALE GENOMIC DNA]</scope>
    <source>
        <strain evidence="2 3">DSM 17734</strain>
    </source>
</reference>
<name>H5XTX3_9FIRM</name>
<organism evidence="2 3">
    <name type="scientific">Desulfosporosinus youngiae DSM 17734</name>
    <dbReference type="NCBI Taxonomy" id="768710"/>
    <lineage>
        <taxon>Bacteria</taxon>
        <taxon>Bacillati</taxon>
        <taxon>Bacillota</taxon>
        <taxon>Clostridia</taxon>
        <taxon>Eubacteriales</taxon>
        <taxon>Desulfitobacteriaceae</taxon>
        <taxon>Desulfosporosinus</taxon>
    </lineage>
</organism>
<proteinExistence type="predicted"/>
<protein>
    <submittedName>
        <fullName evidence="2">Uncharacterized protein</fullName>
    </submittedName>
</protein>
<dbReference type="RefSeq" id="WP_007781966.1">
    <property type="nucleotide sequence ID" value="NZ_CM001441.1"/>
</dbReference>
<dbReference type="EMBL" id="CM001441">
    <property type="protein sequence ID" value="EHQ88931.1"/>
    <property type="molecule type" value="Genomic_DNA"/>
</dbReference>
<accession>H5XTX3</accession>
<dbReference type="OrthoDB" id="1938393at2"/>
<keyword evidence="1" id="KW-1133">Transmembrane helix</keyword>
<dbReference type="eggNOG" id="ENOG5034037">
    <property type="taxonomic scope" value="Bacteria"/>
</dbReference>
<dbReference type="HOGENOM" id="CLU_1568242_0_0_9"/>